<reference evidence="1" key="1">
    <citation type="submission" date="2021-06" db="EMBL/GenBank/DDBJ databases">
        <authorList>
            <person name="Kallberg Y."/>
            <person name="Tangrot J."/>
            <person name="Rosling A."/>
        </authorList>
    </citation>
    <scope>NUCLEOTIDE SEQUENCE</scope>
    <source>
        <strain evidence="1">BR232B</strain>
    </source>
</reference>
<keyword evidence="2" id="KW-1185">Reference proteome</keyword>
<dbReference type="OrthoDB" id="2414281at2759"/>
<organism evidence="1 2">
    <name type="scientific">Paraglomus brasilianum</name>
    <dbReference type="NCBI Taxonomy" id="144538"/>
    <lineage>
        <taxon>Eukaryota</taxon>
        <taxon>Fungi</taxon>
        <taxon>Fungi incertae sedis</taxon>
        <taxon>Mucoromycota</taxon>
        <taxon>Glomeromycotina</taxon>
        <taxon>Glomeromycetes</taxon>
        <taxon>Paraglomerales</taxon>
        <taxon>Paraglomeraceae</taxon>
        <taxon>Paraglomus</taxon>
    </lineage>
</organism>
<name>A0A9N9CCI0_9GLOM</name>
<evidence type="ECO:0000313" key="1">
    <source>
        <dbReference type="EMBL" id="CAG8596302.1"/>
    </source>
</evidence>
<evidence type="ECO:0000313" key="2">
    <source>
        <dbReference type="Proteomes" id="UP000789739"/>
    </source>
</evidence>
<dbReference type="Proteomes" id="UP000789739">
    <property type="component" value="Unassembled WGS sequence"/>
</dbReference>
<comment type="caution">
    <text evidence="1">The sequence shown here is derived from an EMBL/GenBank/DDBJ whole genome shotgun (WGS) entry which is preliminary data.</text>
</comment>
<dbReference type="AlphaFoldDB" id="A0A9N9CCI0"/>
<gene>
    <name evidence="1" type="ORF">PBRASI_LOCUS7399</name>
</gene>
<dbReference type="EMBL" id="CAJVPI010001129">
    <property type="protein sequence ID" value="CAG8596302.1"/>
    <property type="molecule type" value="Genomic_DNA"/>
</dbReference>
<proteinExistence type="predicted"/>
<accession>A0A9N9CCI0</accession>
<sequence length="927" mass="107548">MPRLTRKADQSQSYSRRRNRLQKTYDSLSQQTQLNQQPYFSNNILTYTHTEKHHQTLPQKDTEFSRHAIIEDNFYDRSGNHFDATAAYDDLVAILQHPEFNSDDIVSNVRRLRQWRTQLPLQKIYGHDIAIKPKDTPSTSVPTKQAYTLSVKDIIQKCLDNPKIYSKLYFGSGVEKSKKSEFWHGEIWKESPFFGKHMLKINRTIYYSGECIYYRKEGDRNLARIRAIVKNENNEYCLKVDRLLAYERLHRRFHSTVREYNQDTSRWLLEGFSDIVQQHEVLATVPVWFKDSTQPIEYEYEVGEIIYKIHNSWKIRPLSQRHQLPAEYVPSIVAPPGFPVLKFFIDLYADEFGAYRNHFYKLNGVYLQLGNMPFNMRKQIRNHFLIGFVPFGGHLKDFLEPFCHDVRALQHGVFMSTKHGQFWVVAAIGCVTADLPQGNDFARVKRHGANHGCRTCMADQMHLTDSKYDHIVNARFNQETKKKIEQLENLSTSLARERWSTEHGLMLKSGPLDTLIWDRHKQTPQDAYHSMAGKTIKLLDLTMNLFSNGGQEQWLYYWKHIEKPTRWSALPNPLTHLHSFTFSDVLNIAMLVPFILRRFLAPPHLKSHIRCEFKKRLGLQRDSQVINNIINCWVVVAKSLKMVFSRSFTELDYNALQLTLNEERDILMFPDTFKNLPNVHVNLHLPQHAHNFATLRNTAVVDGGEDSRFPGRRSHITEIVLDNCISQLLSGWYAMDIDSINNDIAGKENGKTISHLPCFANIVLRQKWDKSQIRNAGFSNKLEVGNPIYHDLVQSYSVDLLMDAALVNKKIEFYNYIAYKVVEDDNTSKVVKLHVGDIVSMNEEIEQVAFARIKAILRHQANNTEYYAFLAFDWFEAIAGEDNVDKVCIEGEGAKEGEIELRGRSDQFTTGGISEAGVLEMSNPKEL</sequence>
<protein>
    <submittedName>
        <fullName evidence="1">3562_t:CDS:1</fullName>
    </submittedName>
</protein>